<proteinExistence type="predicted"/>
<dbReference type="AlphaFoldDB" id="A0A0G0HFM8"/>
<comment type="caution">
    <text evidence="1">The sequence shown here is derived from an EMBL/GenBank/DDBJ whole genome shotgun (WGS) entry which is preliminary data.</text>
</comment>
<gene>
    <name evidence="1" type="ORF">US58_C0007G0023</name>
</gene>
<dbReference type="SUPFAM" id="SSF47240">
    <property type="entry name" value="Ferritin-like"/>
    <property type="match status" value="1"/>
</dbReference>
<accession>A0A0G0HFM8</accession>
<dbReference type="Proteomes" id="UP000034333">
    <property type="component" value="Unassembled WGS sequence"/>
</dbReference>
<dbReference type="InterPro" id="IPR009078">
    <property type="entry name" value="Ferritin-like_SF"/>
</dbReference>
<reference evidence="1 2" key="1">
    <citation type="journal article" date="2015" name="Nature">
        <title>rRNA introns, odd ribosomes, and small enigmatic genomes across a large radiation of phyla.</title>
        <authorList>
            <person name="Brown C.T."/>
            <person name="Hug L.A."/>
            <person name="Thomas B.C."/>
            <person name="Sharon I."/>
            <person name="Castelle C.J."/>
            <person name="Singh A."/>
            <person name="Wilkins M.J."/>
            <person name="Williams K.H."/>
            <person name="Banfield J.F."/>
        </authorList>
    </citation>
    <scope>NUCLEOTIDE SEQUENCE [LARGE SCALE GENOMIC DNA]</scope>
</reference>
<evidence type="ECO:0008006" key="3">
    <source>
        <dbReference type="Google" id="ProtNLM"/>
    </source>
</evidence>
<organism evidence="1 2">
    <name type="scientific">Candidatus Magasanikbacteria bacterium GW2011_GWA2_37_8</name>
    <dbReference type="NCBI Taxonomy" id="1619036"/>
    <lineage>
        <taxon>Bacteria</taxon>
        <taxon>Candidatus Magasanikiibacteriota</taxon>
    </lineage>
</organism>
<evidence type="ECO:0000313" key="2">
    <source>
        <dbReference type="Proteomes" id="UP000034333"/>
    </source>
</evidence>
<dbReference type="EMBL" id="LBTN01000007">
    <property type="protein sequence ID" value="KKQ41012.1"/>
    <property type="molecule type" value="Genomic_DNA"/>
</dbReference>
<name>A0A0G0HFM8_9BACT</name>
<sequence>MLNKKDFLEFCDQLMAIEIEMEHESIELMRHIDNEEAVNILQKIASDERRHEKIVREIKKIINKHYV</sequence>
<evidence type="ECO:0000313" key="1">
    <source>
        <dbReference type="EMBL" id="KKQ41012.1"/>
    </source>
</evidence>
<dbReference type="STRING" id="1619036.US58_C0007G0023"/>
<protein>
    <recommendedName>
        <fullName evidence="3">Rubrerythrin diiron-binding domain-containing protein</fullName>
    </recommendedName>
</protein>